<dbReference type="EMBL" id="SGIS01000003">
    <property type="protein sequence ID" value="RZF65966.1"/>
    <property type="molecule type" value="Genomic_DNA"/>
</dbReference>
<proteinExistence type="predicted"/>
<organism evidence="1 2">
    <name type="scientific">Sphingomonas populi</name>
    <dbReference type="NCBI Taxonomy" id="2484750"/>
    <lineage>
        <taxon>Bacteria</taxon>
        <taxon>Pseudomonadati</taxon>
        <taxon>Pseudomonadota</taxon>
        <taxon>Alphaproteobacteria</taxon>
        <taxon>Sphingomonadales</taxon>
        <taxon>Sphingomonadaceae</taxon>
        <taxon>Sphingomonas</taxon>
    </lineage>
</organism>
<evidence type="ECO:0000313" key="1">
    <source>
        <dbReference type="EMBL" id="RZF65966.1"/>
    </source>
</evidence>
<accession>A0A4Q6Y994</accession>
<dbReference type="AlphaFoldDB" id="A0A4Q6Y994"/>
<reference evidence="1 2" key="1">
    <citation type="submission" date="2019-02" db="EMBL/GenBank/DDBJ databases">
        <authorList>
            <person name="Li Y."/>
        </authorList>
    </citation>
    <scope>NUCLEOTIDE SEQUENCE [LARGE SCALE GENOMIC DNA]</scope>
    <source>
        <strain evidence="1 2">3-7</strain>
    </source>
</reference>
<evidence type="ECO:0000313" key="2">
    <source>
        <dbReference type="Proteomes" id="UP000292085"/>
    </source>
</evidence>
<name>A0A4Q6Y994_9SPHN</name>
<dbReference type="OrthoDB" id="2479977at2"/>
<dbReference type="Proteomes" id="UP000292085">
    <property type="component" value="Unassembled WGS sequence"/>
</dbReference>
<dbReference type="InterPro" id="IPR043750">
    <property type="entry name" value="DUF5695"/>
</dbReference>
<sequence length="900" mass="98879">MPLKRRDLLTSLPVACVAGHIAPRAFGAVPPTSGTIRSDSGPFAVTLDTASQVLSSLSPRTAPDFDFAPKRRNGITAGDYALGDIDIRFRAGGAWLDVSTAFHRATVKALPATGDVLAAADLTPTLPAGCPLHVERRWIVAADTLILRFIVTNRSTAAVDIGGLGFAMPFDNVLTGRTLEQAHALASFADPYVGRDAGYLQVTRLNGQGPALLVLPEPGTPFETWMPIADGKAADGGAALLKDRTKRELTFEGFYRWMVASKGFADREWRGAEQWNEPTGFTLAPGETRSFGLRLALAPDIRSIERRLAAAGRPVVVGIPGYVLPTDLPADLFVKAGQPVSRINVSPPGAITVDAAPPAGGWMRYRLTGRTWGRARVTLHHGDGSRQTVHYTVIKPAREVAGDLGRFLFTRQWYEDPADRFGRSPAIMSYDRERDAIITQEKRVWIAGLSDEGGAGAWLAAIMKQLDNPVAAEIAKFERFHVEVIERHLQVGDGPEREGVRKSLFWYDPAHAAEYDPAIDWTTWASWKPERARSVVRSFNYVHVAAAQWVLYRLARNRVGLVTAHDWRWYLDRAARTAIAMSRLAPEYVKFGQMEGDVFVAILADLRHAGLTAPADALEADMRKRADLWSTETFPFGSEMPWDSTGQEEVYAWMRHFGDHTKADLTREVILGYDPLIPHWGYNGSARRYWDFLFAGKTARIERQLHHYGSSLNALPLFDSYRRDPADIHLLRVAYGGLMGSLTNVDRDGFGACAFHSNPDMMRFDAYSGDYGMSFFGHAIATASYLVQHPEFGWIGFGGTVTETGGRVTIAPKDSARTRIFIAPVKLWLVLEAGRFAAATFDPGSGAVTLTLEARDAYTPVARLVIEGEGYHLTGARAPERGAHVVALGDDETLIRLARA</sequence>
<protein>
    <submittedName>
        <fullName evidence="1">Uncharacterized protein</fullName>
    </submittedName>
</protein>
<gene>
    <name evidence="1" type="ORF">EWE75_02945</name>
</gene>
<dbReference type="Pfam" id="PF18951">
    <property type="entry name" value="DUF5695"/>
    <property type="match status" value="1"/>
</dbReference>
<keyword evidence="2" id="KW-1185">Reference proteome</keyword>
<comment type="caution">
    <text evidence="1">The sequence shown here is derived from an EMBL/GenBank/DDBJ whole genome shotgun (WGS) entry which is preliminary data.</text>
</comment>